<dbReference type="InterPro" id="IPR006204">
    <property type="entry name" value="GHMP_kinase_N_dom"/>
</dbReference>
<keyword evidence="3 7" id="KW-0547">Nucleotide-binding</keyword>
<dbReference type="GO" id="GO:0019288">
    <property type="term" value="P:isopentenyl diphosphate biosynthetic process, methylerythritol 4-phosphate pathway"/>
    <property type="evidence" value="ECO:0007669"/>
    <property type="project" value="UniProtKB-UniRule"/>
</dbReference>
<sequence length="274" mass="31214">MFKIRCPAKLNTFINVLKRRDDGYHEIYSNLQLIDLYDEISFKRSDQTRIISDEKSLVSNNLIENAIQWFNKNFSVNQCYEVTLKKLIPHGAGLGGGSSNAAHTIIFLCIINKIPVDELNTHAISKEIGADVPFFIHGKSADVFGIGEKIEKDCFKGDDYLLIHPNIHISTKDIFKSHHLKLKTSIDRESNDLLAPLMQESTEFNDFFVKISSVLKGSEHRLKLTGSGSCLYIANPTKMEKEILSQKIGDNFRIFFVKGLEYYDFVSDWGVAKW</sequence>
<dbReference type="Gene3D" id="3.30.70.890">
    <property type="entry name" value="GHMP kinase, C-terminal domain"/>
    <property type="match status" value="1"/>
</dbReference>
<dbReference type="GO" id="GO:0005524">
    <property type="term" value="F:ATP binding"/>
    <property type="evidence" value="ECO:0007669"/>
    <property type="project" value="UniProtKB-UniRule"/>
</dbReference>
<keyword evidence="6 7" id="KW-0414">Isoprene biosynthesis</keyword>
<dbReference type="AlphaFoldDB" id="A0A520N1L7"/>
<evidence type="ECO:0000256" key="4">
    <source>
        <dbReference type="ARBA" id="ARBA00022777"/>
    </source>
</evidence>
<organism evidence="9 10">
    <name type="scientific">SAR86 cluster bacterium</name>
    <dbReference type="NCBI Taxonomy" id="2030880"/>
    <lineage>
        <taxon>Bacteria</taxon>
        <taxon>Pseudomonadati</taxon>
        <taxon>Pseudomonadota</taxon>
        <taxon>Gammaproteobacteria</taxon>
        <taxon>SAR86 cluster</taxon>
    </lineage>
</organism>
<dbReference type="InterPro" id="IPR014721">
    <property type="entry name" value="Ribsml_uS5_D2-typ_fold_subgr"/>
</dbReference>
<feature type="binding site" evidence="7">
    <location>
        <begin position="89"/>
        <end position="99"/>
    </location>
    <ligand>
        <name>ATP</name>
        <dbReference type="ChEBI" id="CHEBI:30616"/>
    </ligand>
</feature>
<reference evidence="9 10" key="1">
    <citation type="submission" date="2019-02" db="EMBL/GenBank/DDBJ databases">
        <title>Prokaryotic population dynamics and viral predation in marine succession experiment using metagenomics: the confinement effect.</title>
        <authorList>
            <person name="Haro-Moreno J.M."/>
            <person name="Rodriguez-Valera F."/>
            <person name="Lopez-Perez M."/>
        </authorList>
    </citation>
    <scope>NUCLEOTIDE SEQUENCE [LARGE SCALE GENOMIC DNA]</scope>
    <source>
        <strain evidence="9">MED-G159</strain>
    </source>
</reference>
<dbReference type="InterPro" id="IPR004424">
    <property type="entry name" value="IspE"/>
</dbReference>
<evidence type="ECO:0000256" key="2">
    <source>
        <dbReference type="ARBA" id="ARBA00022679"/>
    </source>
</evidence>
<comment type="caution">
    <text evidence="9">The sequence shown here is derived from an EMBL/GenBank/DDBJ whole genome shotgun (WGS) entry which is preliminary data.</text>
</comment>
<dbReference type="HAMAP" id="MF_00061">
    <property type="entry name" value="IspE"/>
    <property type="match status" value="1"/>
</dbReference>
<dbReference type="Pfam" id="PF00288">
    <property type="entry name" value="GHMP_kinases_N"/>
    <property type="match status" value="1"/>
</dbReference>
<dbReference type="GO" id="GO:0016114">
    <property type="term" value="P:terpenoid biosynthetic process"/>
    <property type="evidence" value="ECO:0007669"/>
    <property type="project" value="InterPro"/>
</dbReference>
<evidence type="ECO:0000256" key="6">
    <source>
        <dbReference type="ARBA" id="ARBA00023229"/>
    </source>
</evidence>
<gene>
    <name evidence="7" type="primary">ispE</name>
    <name evidence="9" type="ORF">EVA92_01085</name>
</gene>
<comment type="similarity">
    <text evidence="7">Belongs to the GHMP kinase family. IspE subfamily.</text>
</comment>
<dbReference type="GO" id="GO:0050515">
    <property type="term" value="F:4-(cytidine 5'-diphospho)-2-C-methyl-D-erythritol kinase activity"/>
    <property type="evidence" value="ECO:0007669"/>
    <property type="project" value="UniProtKB-UniRule"/>
</dbReference>
<name>A0A520N1L7_9GAMM</name>
<comment type="pathway">
    <text evidence="7">Isoprenoid biosynthesis; isopentenyl diphosphate biosynthesis via DXP pathway; isopentenyl diphosphate from 1-deoxy-D-xylulose 5-phosphate: step 3/6.</text>
</comment>
<evidence type="ECO:0000313" key="10">
    <source>
        <dbReference type="Proteomes" id="UP000315825"/>
    </source>
</evidence>
<dbReference type="InterPro" id="IPR020568">
    <property type="entry name" value="Ribosomal_Su5_D2-typ_SF"/>
</dbReference>
<dbReference type="PANTHER" id="PTHR43527:SF2">
    <property type="entry name" value="4-DIPHOSPHOCYTIDYL-2-C-METHYL-D-ERYTHRITOL KINASE, CHLOROPLASTIC"/>
    <property type="match status" value="1"/>
</dbReference>
<evidence type="ECO:0000256" key="5">
    <source>
        <dbReference type="ARBA" id="ARBA00022840"/>
    </source>
</evidence>
<proteinExistence type="inferred from homology"/>
<dbReference type="InterPro" id="IPR036554">
    <property type="entry name" value="GHMP_kinase_C_sf"/>
</dbReference>
<evidence type="ECO:0000256" key="1">
    <source>
        <dbReference type="ARBA" id="ARBA00017473"/>
    </source>
</evidence>
<dbReference type="EC" id="2.7.1.148" evidence="7"/>
<dbReference type="Gene3D" id="3.30.230.10">
    <property type="match status" value="1"/>
</dbReference>
<keyword evidence="5 7" id="KW-0067">ATP-binding</keyword>
<dbReference type="UniPathway" id="UPA00056">
    <property type="reaction ID" value="UER00094"/>
</dbReference>
<evidence type="ECO:0000313" key="9">
    <source>
        <dbReference type="EMBL" id="RZO27370.1"/>
    </source>
</evidence>
<keyword evidence="2 7" id="KW-0808">Transferase</keyword>
<dbReference type="SUPFAM" id="SSF55060">
    <property type="entry name" value="GHMP Kinase, C-terminal domain"/>
    <property type="match status" value="1"/>
</dbReference>
<evidence type="ECO:0000259" key="8">
    <source>
        <dbReference type="Pfam" id="PF00288"/>
    </source>
</evidence>
<dbReference type="SUPFAM" id="SSF54211">
    <property type="entry name" value="Ribosomal protein S5 domain 2-like"/>
    <property type="match status" value="1"/>
</dbReference>
<feature type="active site" evidence="7">
    <location>
        <position position="9"/>
    </location>
</feature>
<dbReference type="Proteomes" id="UP000315825">
    <property type="component" value="Unassembled WGS sequence"/>
</dbReference>
<evidence type="ECO:0000256" key="7">
    <source>
        <dbReference type="HAMAP-Rule" id="MF_00061"/>
    </source>
</evidence>
<dbReference type="EMBL" id="SHBE01000001">
    <property type="protein sequence ID" value="RZO27370.1"/>
    <property type="molecule type" value="Genomic_DNA"/>
</dbReference>
<comment type="catalytic activity">
    <reaction evidence="7">
        <text>4-CDP-2-C-methyl-D-erythritol + ATP = 4-CDP-2-C-methyl-D-erythritol 2-phosphate + ADP + H(+)</text>
        <dbReference type="Rhea" id="RHEA:18437"/>
        <dbReference type="ChEBI" id="CHEBI:15378"/>
        <dbReference type="ChEBI" id="CHEBI:30616"/>
        <dbReference type="ChEBI" id="CHEBI:57823"/>
        <dbReference type="ChEBI" id="CHEBI:57919"/>
        <dbReference type="ChEBI" id="CHEBI:456216"/>
        <dbReference type="EC" id="2.7.1.148"/>
    </reaction>
</comment>
<comment type="function">
    <text evidence="7">Catalyzes the phosphorylation of the position 2 hydroxy group of 4-diphosphocytidyl-2C-methyl-D-erythritol.</text>
</comment>
<dbReference type="PIRSF" id="PIRSF010376">
    <property type="entry name" value="IspE"/>
    <property type="match status" value="1"/>
</dbReference>
<feature type="domain" description="GHMP kinase N-terminal" evidence="8">
    <location>
        <begin position="61"/>
        <end position="139"/>
    </location>
</feature>
<feature type="active site" evidence="7">
    <location>
        <position position="131"/>
    </location>
</feature>
<accession>A0A520N1L7</accession>
<dbReference type="PANTHER" id="PTHR43527">
    <property type="entry name" value="4-DIPHOSPHOCYTIDYL-2-C-METHYL-D-ERYTHRITOL KINASE, CHLOROPLASTIC"/>
    <property type="match status" value="1"/>
</dbReference>
<keyword evidence="4 7" id="KW-0418">Kinase</keyword>
<protein>
    <recommendedName>
        <fullName evidence="1 7">4-diphosphocytidyl-2-C-methyl-D-erythritol kinase</fullName>
        <shortName evidence="7">CMK</shortName>
        <ecNumber evidence="7">2.7.1.148</ecNumber>
    </recommendedName>
    <alternativeName>
        <fullName evidence="7">4-(cytidine-5'-diphospho)-2-C-methyl-D-erythritol kinase</fullName>
    </alternativeName>
</protein>
<evidence type="ECO:0000256" key="3">
    <source>
        <dbReference type="ARBA" id="ARBA00022741"/>
    </source>
</evidence>